<comment type="caution">
    <text evidence="3">The sequence shown here is derived from an EMBL/GenBank/DDBJ whole genome shotgun (WGS) entry which is preliminary data.</text>
</comment>
<dbReference type="PANTHER" id="PTHR13847:SF287">
    <property type="entry name" value="FAD-DEPENDENT OXIDOREDUCTASE DOMAIN-CONTAINING PROTEIN 1"/>
    <property type="match status" value="1"/>
</dbReference>
<dbReference type="Gene3D" id="3.30.9.10">
    <property type="entry name" value="D-Amino Acid Oxidase, subunit A, domain 2"/>
    <property type="match status" value="1"/>
</dbReference>
<proteinExistence type="predicted"/>
<keyword evidence="4" id="KW-1185">Reference proteome</keyword>
<feature type="domain" description="FAD dependent oxidoreductase" evidence="2">
    <location>
        <begin position="10"/>
        <end position="350"/>
    </location>
</feature>
<dbReference type="Gene3D" id="3.50.50.60">
    <property type="entry name" value="FAD/NAD(P)-binding domain"/>
    <property type="match status" value="1"/>
</dbReference>
<evidence type="ECO:0000259" key="2">
    <source>
        <dbReference type="Pfam" id="PF01266"/>
    </source>
</evidence>
<organism evidence="3 4">
    <name type="scientific">Seohaeicola nanhaiensis</name>
    <dbReference type="NCBI Taxonomy" id="1387282"/>
    <lineage>
        <taxon>Bacteria</taxon>
        <taxon>Pseudomonadati</taxon>
        <taxon>Pseudomonadota</taxon>
        <taxon>Alphaproteobacteria</taxon>
        <taxon>Rhodobacterales</taxon>
        <taxon>Roseobacteraceae</taxon>
        <taxon>Seohaeicola</taxon>
    </lineage>
</organism>
<evidence type="ECO:0000313" key="4">
    <source>
        <dbReference type="Proteomes" id="UP001595973"/>
    </source>
</evidence>
<dbReference type="Proteomes" id="UP001595973">
    <property type="component" value="Unassembled WGS sequence"/>
</dbReference>
<protein>
    <submittedName>
        <fullName evidence="3">NAD(P)/FAD-dependent oxidoreductase</fullName>
        <ecNumber evidence="3">1.-.-.-</ecNumber>
    </submittedName>
</protein>
<sequence length="381" mass="40304">MQTPPPETADILVIGGGIAGASVAAELAASARVILLERESQTGYHTTGRSAAVFAPCYGPTPIRQLTVASEPFFREPPEGFTSNPLFSPRPVLMIARDDQRAALDRLTEDVASQTEVERFDGEALAACQPLLRPGYASAGMMDRQGQDIDVHALHSGYLRMLRARGGRVVTNAEVAGLAHDGTDWRVETRGGDFRAPLVINASGAWADVIGAMAGAGEIGLVPKRRTAMTIADHPTVRTAGLPITIDVDEEFYLKPDAGRLLISPADATPSEPCDAQPDEMDIAIGADRIMTAFDLTIRRIESSWAGLRSFVADKAPVAGFSDRVPGFFWLAGQGGYGIQSAPALAAFAANSVLGLPPSERLLATGFDPASLSPERLRSAA</sequence>
<dbReference type="PANTHER" id="PTHR13847">
    <property type="entry name" value="SARCOSINE DEHYDROGENASE-RELATED"/>
    <property type="match status" value="1"/>
</dbReference>
<dbReference type="EMBL" id="JBHSGI010000031">
    <property type="protein sequence ID" value="MFC4670913.1"/>
    <property type="molecule type" value="Genomic_DNA"/>
</dbReference>
<accession>A0ABV9KLP9</accession>
<dbReference type="InterPro" id="IPR036188">
    <property type="entry name" value="FAD/NAD-bd_sf"/>
</dbReference>
<name>A0ABV9KLP9_9RHOB</name>
<dbReference type="EC" id="1.-.-.-" evidence="3"/>
<reference evidence="4" key="1">
    <citation type="journal article" date="2019" name="Int. J. Syst. Evol. Microbiol.">
        <title>The Global Catalogue of Microorganisms (GCM) 10K type strain sequencing project: providing services to taxonomists for standard genome sequencing and annotation.</title>
        <authorList>
            <consortium name="The Broad Institute Genomics Platform"/>
            <consortium name="The Broad Institute Genome Sequencing Center for Infectious Disease"/>
            <person name="Wu L."/>
            <person name="Ma J."/>
        </authorList>
    </citation>
    <scope>NUCLEOTIDE SEQUENCE [LARGE SCALE GENOMIC DNA]</scope>
    <source>
        <strain evidence="4">CGMCC 4.7283</strain>
    </source>
</reference>
<gene>
    <name evidence="3" type="ORF">ACFO5X_20360</name>
</gene>
<dbReference type="GO" id="GO:0016491">
    <property type="term" value="F:oxidoreductase activity"/>
    <property type="evidence" value="ECO:0007669"/>
    <property type="project" value="UniProtKB-KW"/>
</dbReference>
<dbReference type="SUPFAM" id="SSF51905">
    <property type="entry name" value="FAD/NAD(P)-binding domain"/>
    <property type="match status" value="1"/>
</dbReference>
<evidence type="ECO:0000256" key="1">
    <source>
        <dbReference type="ARBA" id="ARBA00023002"/>
    </source>
</evidence>
<dbReference type="RefSeq" id="WP_380720526.1">
    <property type="nucleotide sequence ID" value="NZ_JBHSGI010000031.1"/>
</dbReference>
<dbReference type="InterPro" id="IPR006076">
    <property type="entry name" value="FAD-dep_OxRdtase"/>
</dbReference>
<dbReference type="Pfam" id="PF01266">
    <property type="entry name" value="DAO"/>
    <property type="match status" value="1"/>
</dbReference>
<keyword evidence="1 3" id="KW-0560">Oxidoreductase</keyword>
<evidence type="ECO:0000313" key="3">
    <source>
        <dbReference type="EMBL" id="MFC4670913.1"/>
    </source>
</evidence>